<protein>
    <submittedName>
        <fullName evidence="2">Uncharacterized protein</fullName>
    </submittedName>
</protein>
<feature type="region of interest" description="Disordered" evidence="1">
    <location>
        <begin position="1"/>
        <end position="30"/>
    </location>
</feature>
<sequence length="163" mass="17949">MAVDEKSQNTIDRCGYRDPQRPGLAQPPIPVPMYRGEFTITLYETRTGRRIHRTTISGQDAECPSTLPAGVSSTDERGSPMRRCSRIPACRVRADVGTVRVGPDARGQGGALGVPQHVVKFLRAAGSSYRPVTGTAVFLVWWFVARIPGCRRRARPARNTTTR</sequence>
<dbReference type="Proteomes" id="UP000635606">
    <property type="component" value="Unassembled WGS sequence"/>
</dbReference>
<reference evidence="2" key="1">
    <citation type="submission" date="2021-01" db="EMBL/GenBank/DDBJ databases">
        <title>Whole genome shotgun sequence of Virgisporangium ochraceum NBRC 16418.</title>
        <authorList>
            <person name="Komaki H."/>
            <person name="Tamura T."/>
        </authorList>
    </citation>
    <scope>NUCLEOTIDE SEQUENCE</scope>
    <source>
        <strain evidence="2">NBRC 16418</strain>
    </source>
</reference>
<feature type="region of interest" description="Disordered" evidence="1">
    <location>
        <begin position="59"/>
        <end position="82"/>
    </location>
</feature>
<name>A0A8J4EI59_9ACTN</name>
<evidence type="ECO:0000313" key="2">
    <source>
        <dbReference type="EMBL" id="GIJ72912.1"/>
    </source>
</evidence>
<accession>A0A8J4EI59</accession>
<comment type="caution">
    <text evidence="2">The sequence shown here is derived from an EMBL/GenBank/DDBJ whole genome shotgun (WGS) entry which is preliminary data.</text>
</comment>
<evidence type="ECO:0000256" key="1">
    <source>
        <dbReference type="SAM" id="MobiDB-lite"/>
    </source>
</evidence>
<gene>
    <name evidence="2" type="ORF">Voc01_078290</name>
</gene>
<dbReference type="EMBL" id="BOPH01000105">
    <property type="protein sequence ID" value="GIJ72912.1"/>
    <property type="molecule type" value="Genomic_DNA"/>
</dbReference>
<dbReference type="AlphaFoldDB" id="A0A8J4EI59"/>
<proteinExistence type="predicted"/>
<organism evidence="2 3">
    <name type="scientific">Virgisporangium ochraceum</name>
    <dbReference type="NCBI Taxonomy" id="65505"/>
    <lineage>
        <taxon>Bacteria</taxon>
        <taxon>Bacillati</taxon>
        <taxon>Actinomycetota</taxon>
        <taxon>Actinomycetes</taxon>
        <taxon>Micromonosporales</taxon>
        <taxon>Micromonosporaceae</taxon>
        <taxon>Virgisporangium</taxon>
    </lineage>
</organism>
<evidence type="ECO:0000313" key="3">
    <source>
        <dbReference type="Proteomes" id="UP000635606"/>
    </source>
</evidence>
<keyword evidence="3" id="KW-1185">Reference proteome</keyword>